<dbReference type="AlphaFoldDB" id="A0AAN6MXQ9"/>
<dbReference type="Proteomes" id="UP001303473">
    <property type="component" value="Unassembled WGS sequence"/>
</dbReference>
<protein>
    <submittedName>
        <fullName evidence="2">Uncharacterized protein</fullName>
    </submittedName>
</protein>
<sequence length="271" mass="30201">MENNRQSTGERCQRHQMAFNANHPGHAEQAASSSPSQQLNREHTYQSHQDANHTHHYTYHTHQDVFYSPPVIPQAIVAAYEPIPQPSADNNTTPMIPPPGWDIHPSLSSAPDFSPSASFSTPMDPRLSSHAWDPQVPTNSPISGYISDQIESWFSYPPRAPIYADPAVISARLSARAPTDSYAAAASGAPWPYLTQGSEDVFMEPEAHDGEVALRVLRRAMQRRRAILDARRASEQARTAPPSASYANHTGEEEPNLFLSRYNPYDPRFDF</sequence>
<feature type="compositionally biased region" description="Basic and acidic residues" evidence="1">
    <location>
        <begin position="40"/>
        <end position="50"/>
    </location>
</feature>
<evidence type="ECO:0000256" key="1">
    <source>
        <dbReference type="SAM" id="MobiDB-lite"/>
    </source>
</evidence>
<keyword evidence="3" id="KW-1185">Reference proteome</keyword>
<reference evidence="3" key="1">
    <citation type="journal article" date="2023" name="Mol. Phylogenet. Evol.">
        <title>Genome-scale phylogeny and comparative genomics of the fungal order Sordariales.</title>
        <authorList>
            <person name="Hensen N."/>
            <person name="Bonometti L."/>
            <person name="Westerberg I."/>
            <person name="Brannstrom I.O."/>
            <person name="Guillou S."/>
            <person name="Cros-Aarteil S."/>
            <person name="Calhoun S."/>
            <person name="Haridas S."/>
            <person name="Kuo A."/>
            <person name="Mondo S."/>
            <person name="Pangilinan J."/>
            <person name="Riley R."/>
            <person name="LaButti K."/>
            <person name="Andreopoulos B."/>
            <person name="Lipzen A."/>
            <person name="Chen C."/>
            <person name="Yan M."/>
            <person name="Daum C."/>
            <person name="Ng V."/>
            <person name="Clum A."/>
            <person name="Steindorff A."/>
            <person name="Ohm R.A."/>
            <person name="Martin F."/>
            <person name="Silar P."/>
            <person name="Natvig D.O."/>
            <person name="Lalanne C."/>
            <person name="Gautier V."/>
            <person name="Ament-Velasquez S.L."/>
            <person name="Kruys A."/>
            <person name="Hutchinson M.I."/>
            <person name="Powell A.J."/>
            <person name="Barry K."/>
            <person name="Miller A.N."/>
            <person name="Grigoriev I.V."/>
            <person name="Debuchy R."/>
            <person name="Gladieux P."/>
            <person name="Hiltunen Thoren M."/>
            <person name="Johannesson H."/>
        </authorList>
    </citation>
    <scope>NUCLEOTIDE SEQUENCE [LARGE SCALE GENOMIC DNA]</scope>
    <source>
        <strain evidence="3">CBS 340.73</strain>
    </source>
</reference>
<gene>
    <name evidence="2" type="ORF">QBC46DRAFT_347661</name>
</gene>
<feature type="region of interest" description="Disordered" evidence="1">
    <location>
        <begin position="230"/>
        <end position="271"/>
    </location>
</feature>
<dbReference type="EMBL" id="MU853992">
    <property type="protein sequence ID" value="KAK3934423.1"/>
    <property type="molecule type" value="Genomic_DNA"/>
</dbReference>
<feature type="compositionally biased region" description="Low complexity" evidence="1">
    <location>
        <begin position="112"/>
        <end position="122"/>
    </location>
</feature>
<feature type="region of interest" description="Disordered" evidence="1">
    <location>
        <begin position="112"/>
        <end position="134"/>
    </location>
</feature>
<organism evidence="2 3">
    <name type="scientific">Diplogelasinospora grovesii</name>
    <dbReference type="NCBI Taxonomy" id="303347"/>
    <lineage>
        <taxon>Eukaryota</taxon>
        <taxon>Fungi</taxon>
        <taxon>Dikarya</taxon>
        <taxon>Ascomycota</taxon>
        <taxon>Pezizomycotina</taxon>
        <taxon>Sordariomycetes</taxon>
        <taxon>Sordariomycetidae</taxon>
        <taxon>Sordariales</taxon>
        <taxon>Diplogelasinosporaceae</taxon>
        <taxon>Diplogelasinospora</taxon>
    </lineage>
</organism>
<name>A0AAN6MXQ9_9PEZI</name>
<proteinExistence type="predicted"/>
<feature type="region of interest" description="Disordered" evidence="1">
    <location>
        <begin position="1"/>
        <end position="50"/>
    </location>
</feature>
<feature type="compositionally biased region" description="Low complexity" evidence="1">
    <location>
        <begin position="27"/>
        <end position="38"/>
    </location>
</feature>
<feature type="compositionally biased region" description="Polar residues" evidence="1">
    <location>
        <begin position="1"/>
        <end position="10"/>
    </location>
</feature>
<accession>A0AAN6MXQ9</accession>
<comment type="caution">
    <text evidence="2">The sequence shown here is derived from an EMBL/GenBank/DDBJ whole genome shotgun (WGS) entry which is preliminary data.</text>
</comment>
<evidence type="ECO:0000313" key="3">
    <source>
        <dbReference type="Proteomes" id="UP001303473"/>
    </source>
</evidence>
<evidence type="ECO:0000313" key="2">
    <source>
        <dbReference type="EMBL" id="KAK3934423.1"/>
    </source>
</evidence>